<dbReference type="FunFam" id="3.40.50.300:FF:000011">
    <property type="entry name" value="Putative ABC transporter ATP-binding component"/>
    <property type="match status" value="1"/>
</dbReference>
<dbReference type="eggNOG" id="COG0488">
    <property type="taxonomic scope" value="Bacteria"/>
</dbReference>
<dbReference type="SUPFAM" id="SSF52540">
    <property type="entry name" value="P-loop containing nucleoside triphosphate hydrolases"/>
    <property type="match status" value="2"/>
</dbReference>
<feature type="domain" description="ABC transporter" evidence="4">
    <location>
        <begin position="4"/>
        <end position="258"/>
    </location>
</feature>
<dbReference type="Gene3D" id="1.10.287.380">
    <property type="entry name" value="Valyl-tRNA synthetase, C-terminal domain"/>
    <property type="match status" value="1"/>
</dbReference>
<dbReference type="InterPro" id="IPR003439">
    <property type="entry name" value="ABC_transporter-like_ATP-bd"/>
</dbReference>
<evidence type="ECO:0000256" key="2">
    <source>
        <dbReference type="ARBA" id="ARBA00022840"/>
    </source>
</evidence>
<dbReference type="Proteomes" id="UP000016646">
    <property type="component" value="Unassembled WGS sequence"/>
</dbReference>
<accession>U2MY32</accession>
<sequence length="667" mass="73865">MAFVQFSKVSLAFGGRDILKNVSINLQSGTKAALTGANGEGKSTLIKVMAGLIPCDSGTRVVQKDARIGYLPQSGLTHAGRTLLEEADTAFQFGYDMQAEIDRIGDELSLYPERASDLAARQASLIAALDESGWHRRRAQAEAVLSGLGFSREDFTKRTEAFSGGWQMRIALAKVLMQNPDILLLDEPTNYLDIEARTWLERFLQSFKGGFLLVSHDRYFLDVSVTDVYELFGGELKRYPGNFTHYEAVRKTELKTLIASYEQQQKEIRHLEEFIRRFGAKATKASQAQERQKQLDKIQRIEIPESMKKIRFTFPPAPHAGKVVLRINGVTKSYDGEHNVLDKLDVTIENGDRLVVAGHNGAGKSTLLRIIAGEDTAFSGELIFGSGVRTGYFSQDSSEEISGSESIIDYIESAAPLEMIPKVRDMLGAFLFRGDDVFKSLDVLSGGEKNRIALLKLLLEPVNFLVLDEPTNHLDMHSKDVLMQALKDFGGTVVFVSHDRGFIEGLSTRVLALETGRFRIFPGDYAYYLERIEAEKNGTVAGMPFSSSSDGKAQFVSRTAGSGMSEKLSGTNDALAGGQLSWEKAKKRKAEQRKLEREVERLETEIAALEAQKAECENELAKPEVYASGEKSRVVQKRLADTEARLTALGEEWEVAAESAERAKAQN</sequence>
<dbReference type="InterPro" id="IPR032524">
    <property type="entry name" value="ABC_tran_C"/>
</dbReference>
<dbReference type="PANTHER" id="PTHR42855">
    <property type="entry name" value="ABC TRANSPORTER ATP-BINDING SUBUNIT"/>
    <property type="match status" value="1"/>
</dbReference>
<feature type="coiled-coil region" evidence="3">
    <location>
        <begin position="585"/>
        <end position="619"/>
    </location>
</feature>
<dbReference type="InterPro" id="IPR027417">
    <property type="entry name" value="P-loop_NTPase"/>
</dbReference>
<dbReference type="InterPro" id="IPR003593">
    <property type="entry name" value="AAA+_ATPase"/>
</dbReference>
<dbReference type="InterPro" id="IPR037118">
    <property type="entry name" value="Val-tRNA_synth_C_sf"/>
</dbReference>
<dbReference type="PROSITE" id="PS00211">
    <property type="entry name" value="ABC_TRANSPORTER_1"/>
    <property type="match status" value="2"/>
</dbReference>
<dbReference type="SMART" id="SM00382">
    <property type="entry name" value="AAA"/>
    <property type="match status" value="2"/>
</dbReference>
<dbReference type="Pfam" id="PF00005">
    <property type="entry name" value="ABC_tran"/>
    <property type="match status" value="2"/>
</dbReference>
<evidence type="ECO:0000313" key="5">
    <source>
        <dbReference type="EMBL" id="ERF60434.1"/>
    </source>
</evidence>
<evidence type="ECO:0000256" key="3">
    <source>
        <dbReference type="SAM" id="Coils"/>
    </source>
</evidence>
<name>U2MY32_TRESO</name>
<reference evidence="7 8" key="1">
    <citation type="submission" date="2013-08" db="EMBL/GenBank/DDBJ databases">
        <authorList>
            <person name="Durkin A.S."/>
            <person name="Haft D.R."/>
            <person name="McCorrison J."/>
            <person name="Torralba M."/>
            <person name="Gillis M."/>
            <person name="Haft D.H."/>
            <person name="Methe B."/>
            <person name="Sutton G."/>
            <person name="Nelson K.E."/>
        </authorList>
    </citation>
    <scope>NUCLEOTIDE SEQUENCE [LARGE SCALE GENOMIC DNA]</scope>
    <source>
        <strain evidence="6 8">ATCC 35536</strain>
        <strain evidence="5 7">VPI DR56BR1116</strain>
    </source>
</reference>
<evidence type="ECO:0000313" key="7">
    <source>
        <dbReference type="Proteomes" id="UP000016412"/>
    </source>
</evidence>
<protein>
    <submittedName>
        <fullName evidence="5">ABC transporter, ATP-binding protein</fullName>
    </submittedName>
</protein>
<keyword evidence="8" id="KW-1185">Reference proteome</keyword>
<feature type="domain" description="ABC transporter" evidence="4">
    <location>
        <begin position="325"/>
        <end position="540"/>
    </location>
</feature>
<dbReference type="CDD" id="cd14686">
    <property type="entry name" value="bZIP"/>
    <property type="match status" value="1"/>
</dbReference>
<gene>
    <name evidence="6" type="ORF">HMPREF0860_1481</name>
    <name evidence="5" type="ORF">HMPREF1325_2539</name>
</gene>
<evidence type="ECO:0000313" key="6">
    <source>
        <dbReference type="EMBL" id="ERK04109.1"/>
    </source>
</evidence>
<evidence type="ECO:0000259" key="4">
    <source>
        <dbReference type="PROSITE" id="PS50893"/>
    </source>
</evidence>
<dbReference type="GO" id="GO:0003677">
    <property type="term" value="F:DNA binding"/>
    <property type="evidence" value="ECO:0007669"/>
    <property type="project" value="InterPro"/>
</dbReference>
<dbReference type="InterPro" id="IPR017871">
    <property type="entry name" value="ABC_transporter-like_CS"/>
</dbReference>
<dbReference type="AlphaFoldDB" id="U2MY32"/>
<comment type="caution">
    <text evidence="5">The sequence shown here is derived from an EMBL/GenBank/DDBJ whole genome shotgun (WGS) entry which is preliminary data.</text>
</comment>
<dbReference type="GO" id="GO:0016887">
    <property type="term" value="F:ATP hydrolysis activity"/>
    <property type="evidence" value="ECO:0007669"/>
    <property type="project" value="InterPro"/>
</dbReference>
<dbReference type="STRING" id="1125725.HMPREF1325_2539"/>
<dbReference type="GO" id="GO:0005524">
    <property type="term" value="F:ATP binding"/>
    <property type="evidence" value="ECO:0007669"/>
    <property type="project" value="UniProtKB-KW"/>
</dbReference>
<dbReference type="PROSITE" id="PS50893">
    <property type="entry name" value="ABC_TRANSPORTER_2"/>
    <property type="match status" value="2"/>
</dbReference>
<keyword evidence="2 5" id="KW-0067">ATP-binding</keyword>
<keyword evidence="3" id="KW-0175">Coiled coil</keyword>
<dbReference type="Pfam" id="PF12848">
    <property type="entry name" value="ABC_tran_Xtn"/>
    <property type="match status" value="1"/>
</dbReference>
<dbReference type="CDD" id="cd03221">
    <property type="entry name" value="ABCF_EF-3"/>
    <property type="match status" value="2"/>
</dbReference>
<dbReference type="InterPro" id="IPR051309">
    <property type="entry name" value="ABCF_ATPase"/>
</dbReference>
<dbReference type="Pfam" id="PF16326">
    <property type="entry name" value="ABC_tran_CTD"/>
    <property type="match status" value="1"/>
</dbReference>
<keyword evidence="1" id="KW-0547">Nucleotide-binding</keyword>
<dbReference type="EMBL" id="AVQI01000028">
    <property type="protein sequence ID" value="ERK04109.1"/>
    <property type="molecule type" value="Genomic_DNA"/>
</dbReference>
<dbReference type="Gene3D" id="3.40.50.300">
    <property type="entry name" value="P-loop containing nucleotide triphosphate hydrolases"/>
    <property type="match status" value="2"/>
</dbReference>
<dbReference type="RefSeq" id="WP_021330832.1">
    <property type="nucleotide sequence ID" value="NZ_AUZJ01000043.1"/>
</dbReference>
<dbReference type="InterPro" id="IPR032781">
    <property type="entry name" value="ABC_tran_Xtn"/>
</dbReference>
<evidence type="ECO:0000256" key="1">
    <source>
        <dbReference type="ARBA" id="ARBA00022741"/>
    </source>
</evidence>
<dbReference type="EMBL" id="AUZJ01000043">
    <property type="protein sequence ID" value="ERF60434.1"/>
    <property type="molecule type" value="Genomic_DNA"/>
</dbReference>
<proteinExistence type="predicted"/>
<dbReference type="OrthoDB" id="9760950at2"/>
<organism evidence="5 7">
    <name type="scientific">Treponema socranskii subsp. socranskii VPI DR56BR1116 = ATCC 35536</name>
    <dbReference type="NCBI Taxonomy" id="1125725"/>
    <lineage>
        <taxon>Bacteria</taxon>
        <taxon>Pseudomonadati</taxon>
        <taxon>Spirochaetota</taxon>
        <taxon>Spirochaetia</taxon>
        <taxon>Spirochaetales</taxon>
        <taxon>Treponemataceae</taxon>
        <taxon>Treponema</taxon>
    </lineage>
</organism>
<dbReference type="PATRIC" id="fig|1125725.3.peg.1714"/>
<dbReference type="PANTHER" id="PTHR42855:SF2">
    <property type="entry name" value="DRUG RESISTANCE ABC TRANSPORTER,ATP-BINDING PROTEIN"/>
    <property type="match status" value="1"/>
</dbReference>
<evidence type="ECO:0000313" key="8">
    <source>
        <dbReference type="Proteomes" id="UP000016646"/>
    </source>
</evidence>
<dbReference type="Proteomes" id="UP000016412">
    <property type="component" value="Unassembled WGS sequence"/>
</dbReference>